<proteinExistence type="predicted"/>
<dbReference type="InterPro" id="IPR051533">
    <property type="entry name" value="WaaL-like"/>
</dbReference>
<sequence length="476" mass="50991">MALSSKLPSEVSSVRRGRDPLRSPASEQREPIWSTLVFLAVVTVPFQYALTIDVGSPVKVSEILLVLAVLARVLSPGSTRTRVPGLGFVVLLAVALVVSGLYWVGFAGPVRGLDFTGYTRSPSADVLFYTAFGLFALVGWWMFSQLGRDRFEKAIVLSIWLAGAATLLQFVGALLGLETLLADLGFRSTGGSNLSVTGVNLRSGPFLEGQHLGFYAGAALLIALKRRAWFPAIVAALLVFYSQSTTAVLGIVVAAAVLFLLRPHVRVLAAILSLSLLVGGLAAFIAPVRQFVINQAAKLGLVSQTAEFRFAGLSFDVREEKASIGAQMGIDHLALGVGPGRFGAWFSQYADYTVLPAYYRTTDLRPIAENVYLQIFAEMGIFALLGLAGLLLVVLARSLRASPIVFAIGVCVAVGLWTQSSWTFLPIWVFLAYVGVAASDPEVDRKAPAAVASSPRRVPADRPWRRGSAAPLRPSR</sequence>
<evidence type="ECO:0000256" key="5">
    <source>
        <dbReference type="SAM" id="MobiDB-lite"/>
    </source>
</evidence>
<dbReference type="RefSeq" id="WP_159423172.1">
    <property type="nucleotide sequence ID" value="NZ_CP047180.1"/>
</dbReference>
<feature type="domain" description="O-antigen ligase-related" evidence="7">
    <location>
        <begin position="232"/>
        <end position="387"/>
    </location>
</feature>
<gene>
    <name evidence="8" type="ORF">GSU69_12490</name>
</gene>
<feature type="transmembrane region" description="Helical" evidence="6">
    <location>
        <begin position="229"/>
        <end position="260"/>
    </location>
</feature>
<dbReference type="Pfam" id="PF04932">
    <property type="entry name" value="Wzy_C"/>
    <property type="match status" value="1"/>
</dbReference>
<evidence type="ECO:0000256" key="1">
    <source>
        <dbReference type="ARBA" id="ARBA00004141"/>
    </source>
</evidence>
<evidence type="ECO:0000256" key="4">
    <source>
        <dbReference type="ARBA" id="ARBA00023136"/>
    </source>
</evidence>
<name>A0ABX6H150_9MICO</name>
<reference evidence="9" key="1">
    <citation type="submission" date="2019-12" db="EMBL/GenBank/DDBJ databases">
        <title>Complete and draft genome sequences of new strains and members of some known species of the genus Rathayibacter isolated from plants.</title>
        <authorList>
            <person name="Tarlachkov S.V."/>
            <person name="Starodumova I.P."/>
            <person name="Dorofeeva L.V."/>
            <person name="Prisyazhnaya N.V."/>
            <person name="Leyn S."/>
            <person name="Zlamal J."/>
            <person name="Elan M."/>
            <person name="Osterman A.L."/>
            <person name="Nadler S."/>
            <person name="Subbotin S.A."/>
            <person name="Evtushenko L.I."/>
        </authorList>
    </citation>
    <scope>NUCLEOTIDE SEQUENCE [LARGE SCALE GENOMIC DNA]</scope>
    <source>
        <strain evidence="9">VKM Ac-2802</strain>
    </source>
</reference>
<keyword evidence="4 6" id="KW-0472">Membrane</keyword>
<feature type="transmembrane region" description="Helical" evidence="6">
    <location>
        <begin position="126"/>
        <end position="143"/>
    </location>
</feature>
<dbReference type="PANTHER" id="PTHR37422:SF13">
    <property type="entry name" value="LIPOPOLYSACCHARIDE BIOSYNTHESIS PROTEIN PA4999-RELATED"/>
    <property type="match status" value="1"/>
</dbReference>
<keyword evidence="2 6" id="KW-0812">Transmembrane</keyword>
<dbReference type="PANTHER" id="PTHR37422">
    <property type="entry name" value="TEICHURONIC ACID BIOSYNTHESIS PROTEIN TUAE"/>
    <property type="match status" value="1"/>
</dbReference>
<feature type="transmembrane region" description="Helical" evidence="6">
    <location>
        <begin position="401"/>
        <end position="417"/>
    </location>
</feature>
<feature type="transmembrane region" description="Helical" evidence="6">
    <location>
        <begin position="267"/>
        <end position="286"/>
    </location>
</feature>
<dbReference type="InterPro" id="IPR007016">
    <property type="entry name" value="O-antigen_ligase-rel_domated"/>
</dbReference>
<evidence type="ECO:0000313" key="8">
    <source>
        <dbReference type="EMBL" id="QHC63418.1"/>
    </source>
</evidence>
<evidence type="ECO:0000256" key="2">
    <source>
        <dbReference type="ARBA" id="ARBA00022692"/>
    </source>
</evidence>
<feature type="compositionally biased region" description="Polar residues" evidence="5">
    <location>
        <begin position="1"/>
        <end position="12"/>
    </location>
</feature>
<evidence type="ECO:0000256" key="3">
    <source>
        <dbReference type="ARBA" id="ARBA00022989"/>
    </source>
</evidence>
<feature type="transmembrane region" description="Helical" evidence="6">
    <location>
        <begin position="56"/>
        <end position="74"/>
    </location>
</feature>
<feature type="transmembrane region" description="Helical" evidence="6">
    <location>
        <begin position="371"/>
        <end position="394"/>
    </location>
</feature>
<accession>A0ABX6H150</accession>
<comment type="subcellular location">
    <subcellularLocation>
        <location evidence="1">Membrane</location>
        <topology evidence="1">Multi-pass membrane protein</topology>
    </subcellularLocation>
</comment>
<evidence type="ECO:0000256" key="6">
    <source>
        <dbReference type="SAM" id="Phobius"/>
    </source>
</evidence>
<keyword evidence="3 6" id="KW-1133">Transmembrane helix</keyword>
<keyword evidence="9" id="KW-1185">Reference proteome</keyword>
<dbReference type="EMBL" id="CP047180">
    <property type="protein sequence ID" value="QHC63418.1"/>
    <property type="molecule type" value="Genomic_DNA"/>
</dbReference>
<feature type="transmembrane region" description="Helical" evidence="6">
    <location>
        <begin position="86"/>
        <end position="106"/>
    </location>
</feature>
<protein>
    <recommendedName>
        <fullName evidence="7">O-antigen ligase-related domain-containing protein</fullName>
    </recommendedName>
</protein>
<organism evidence="8 9">
    <name type="scientific">Rathayibacter festucae</name>
    <dbReference type="NCBI Taxonomy" id="110937"/>
    <lineage>
        <taxon>Bacteria</taxon>
        <taxon>Bacillati</taxon>
        <taxon>Actinomycetota</taxon>
        <taxon>Actinomycetes</taxon>
        <taxon>Micrococcales</taxon>
        <taxon>Microbacteriaceae</taxon>
        <taxon>Rathayibacter</taxon>
    </lineage>
</organism>
<feature type="region of interest" description="Disordered" evidence="5">
    <location>
        <begin position="445"/>
        <end position="476"/>
    </location>
</feature>
<feature type="region of interest" description="Disordered" evidence="5">
    <location>
        <begin position="1"/>
        <end position="26"/>
    </location>
</feature>
<dbReference type="Proteomes" id="UP000464597">
    <property type="component" value="Chromosome"/>
</dbReference>
<evidence type="ECO:0000313" key="9">
    <source>
        <dbReference type="Proteomes" id="UP000464597"/>
    </source>
</evidence>
<evidence type="ECO:0000259" key="7">
    <source>
        <dbReference type="Pfam" id="PF04932"/>
    </source>
</evidence>
<feature type="transmembrane region" description="Helical" evidence="6">
    <location>
        <begin position="155"/>
        <end position="177"/>
    </location>
</feature>